<keyword evidence="4 9" id="KW-0732">Signal</keyword>
<dbReference type="PANTHER" id="PTHR27008:SF592">
    <property type="entry name" value="LEUCINE-RICH REPEAT RECEPTOR-LIKE PROTEIN KINASE FAMILY PROTEIN-RELATED"/>
    <property type="match status" value="1"/>
</dbReference>
<evidence type="ECO:0000256" key="9">
    <source>
        <dbReference type="SAM" id="SignalP"/>
    </source>
</evidence>
<dbReference type="PROSITE" id="PS50011">
    <property type="entry name" value="PROTEIN_KINASE_DOM"/>
    <property type="match status" value="1"/>
</dbReference>
<keyword evidence="6" id="KW-1133">Transmembrane helix</keyword>
<dbReference type="GO" id="GO:0016020">
    <property type="term" value="C:membrane"/>
    <property type="evidence" value="ECO:0007669"/>
    <property type="project" value="UniProtKB-SubCell"/>
</dbReference>
<feature type="chain" id="PRO_5042832864" description="Protein kinase domain-containing protein" evidence="9">
    <location>
        <begin position="22"/>
        <end position="664"/>
    </location>
</feature>
<dbReference type="Pfam" id="PF00560">
    <property type="entry name" value="LRR_1"/>
    <property type="match status" value="5"/>
</dbReference>
<dbReference type="InterPro" id="IPR001245">
    <property type="entry name" value="Ser-Thr/Tyr_kinase_cat_dom"/>
</dbReference>
<dbReference type="Gene3D" id="1.10.510.10">
    <property type="entry name" value="Transferase(Phosphotransferase) domain 1"/>
    <property type="match status" value="1"/>
</dbReference>
<reference evidence="11 12" key="1">
    <citation type="journal article" date="2023" name="G3 (Bethesda)">
        <title>A haplotype-resolved chromosome-scale genome for Quercus rubra L. provides insights into the genetics of adaptive traits for red oak species.</title>
        <authorList>
            <person name="Kapoor B."/>
            <person name="Jenkins J."/>
            <person name="Schmutz J."/>
            <person name="Zhebentyayeva T."/>
            <person name="Kuelheim C."/>
            <person name="Coggeshall M."/>
            <person name="Heim C."/>
            <person name="Lasky J.R."/>
            <person name="Leites L."/>
            <person name="Islam-Faridi N."/>
            <person name="Romero-Severson J."/>
            <person name="DeLeo V.L."/>
            <person name="Lucas S.M."/>
            <person name="Lazic D."/>
            <person name="Gailing O."/>
            <person name="Carlson J."/>
            <person name="Staton M."/>
        </authorList>
    </citation>
    <scope>NUCLEOTIDE SEQUENCE [LARGE SCALE GENOMIC DNA]</scope>
    <source>
        <strain evidence="11">Pseudo-F2</strain>
    </source>
</reference>
<evidence type="ECO:0000313" key="11">
    <source>
        <dbReference type="EMBL" id="KAK4594908.1"/>
    </source>
</evidence>
<dbReference type="SUPFAM" id="SSF56112">
    <property type="entry name" value="Protein kinase-like (PK-like)"/>
    <property type="match status" value="1"/>
</dbReference>
<evidence type="ECO:0000256" key="3">
    <source>
        <dbReference type="ARBA" id="ARBA00022692"/>
    </source>
</evidence>
<dbReference type="InterPro" id="IPR000719">
    <property type="entry name" value="Prot_kinase_dom"/>
</dbReference>
<dbReference type="InterPro" id="IPR011009">
    <property type="entry name" value="Kinase-like_dom_sf"/>
</dbReference>
<dbReference type="InterPro" id="IPR032675">
    <property type="entry name" value="LRR_dom_sf"/>
</dbReference>
<evidence type="ECO:0000256" key="7">
    <source>
        <dbReference type="ARBA" id="ARBA00023136"/>
    </source>
</evidence>
<dbReference type="SUPFAM" id="SSF52047">
    <property type="entry name" value="RNI-like"/>
    <property type="match status" value="1"/>
</dbReference>
<feature type="domain" description="Protein kinase" evidence="10">
    <location>
        <begin position="334"/>
        <end position="664"/>
    </location>
</feature>
<dbReference type="Proteomes" id="UP001324115">
    <property type="component" value="Unassembled WGS sequence"/>
</dbReference>
<dbReference type="InterPro" id="IPR001611">
    <property type="entry name" value="Leu-rich_rpt"/>
</dbReference>
<accession>A0AAN7IUQ7</accession>
<dbReference type="EMBL" id="JAXUIC010000004">
    <property type="protein sequence ID" value="KAK4594908.1"/>
    <property type="molecule type" value="Genomic_DNA"/>
</dbReference>
<organism evidence="11 12">
    <name type="scientific">Quercus rubra</name>
    <name type="common">Northern red oak</name>
    <name type="synonym">Quercus borealis</name>
    <dbReference type="NCBI Taxonomy" id="3512"/>
    <lineage>
        <taxon>Eukaryota</taxon>
        <taxon>Viridiplantae</taxon>
        <taxon>Streptophyta</taxon>
        <taxon>Embryophyta</taxon>
        <taxon>Tracheophyta</taxon>
        <taxon>Spermatophyta</taxon>
        <taxon>Magnoliopsida</taxon>
        <taxon>eudicotyledons</taxon>
        <taxon>Gunneridae</taxon>
        <taxon>Pentapetalae</taxon>
        <taxon>rosids</taxon>
        <taxon>fabids</taxon>
        <taxon>Fagales</taxon>
        <taxon>Fagaceae</taxon>
        <taxon>Quercus</taxon>
    </lineage>
</organism>
<protein>
    <recommendedName>
        <fullName evidence="10">Protein kinase domain-containing protein</fullName>
    </recommendedName>
</protein>
<proteinExistence type="predicted"/>
<dbReference type="Gene3D" id="3.30.200.20">
    <property type="entry name" value="Phosphorylase Kinase, domain 1"/>
    <property type="match status" value="1"/>
</dbReference>
<comment type="caution">
    <text evidence="11">The sequence shown here is derived from an EMBL/GenBank/DDBJ whole genome shotgun (WGS) entry which is preliminary data.</text>
</comment>
<dbReference type="Pfam" id="PF07714">
    <property type="entry name" value="PK_Tyr_Ser-Thr"/>
    <property type="match status" value="1"/>
</dbReference>
<name>A0AAN7IUQ7_QUERU</name>
<evidence type="ECO:0000313" key="12">
    <source>
        <dbReference type="Proteomes" id="UP001324115"/>
    </source>
</evidence>
<keyword evidence="2" id="KW-0433">Leucine-rich repeat</keyword>
<evidence type="ECO:0000256" key="2">
    <source>
        <dbReference type="ARBA" id="ARBA00022614"/>
    </source>
</evidence>
<dbReference type="GO" id="GO:0004672">
    <property type="term" value="F:protein kinase activity"/>
    <property type="evidence" value="ECO:0007669"/>
    <property type="project" value="InterPro"/>
</dbReference>
<sequence>MILSSFVTVIALELLGHKLRGTITPYIGNLTFLRVTDLGNNIFYGKIPKEVGHLFRLQHLNIQSNTLGGEIPASLANCTKLRVMTIAALGFEVNQLGGALPANIGLTLPNLKVFTLGDNKFYGPIPGRDLNFLMSLTNYNKMELLTFAINQFKGVLPNSIGNLSTQLHLLYIGGNQISGLIPAALQNLINLISLGVEENFFTGVIPTCFGNFLKMQGWYLSGNKLLGKIPSSIGNLTQLVGFNLCQNNLEGSIPPSIGNCLSLQQLDVSQNYLNEVIPQQVFSLFSLSLLLNLSYNSFSGKLPVEVGNLKNINSLDVSENNLSGEILTTNGNLLNLDNLYLQGPLKESYLHPWLNEKALSFWMLRETTYQDLFQRPSCFIISCSLLDEKKKNKTKPSSIASKMDLLPTISYKVLHRATNGFSLNNLIGSGSFGSVYKGVLNQEEIGAIKSFMVECNVLRNVRHRNLVKILTCCSNYENQSKNLSFLQRIIIAIDVASTLNYINILLDSEMIAHVSNFGLASLLTSTNDSSQKCTSEIAQFPSIPRVVEYGMGGEVSTEGDLYSYGVLVLEMFTGRMPIDDMFKDGLNLHNFVKMTLPKRLAQVVDPMLFPREVEELRVATGVKMAIDDNDNEIEVEETNNIEDSRHVDDDMQKCLLSILNKCFH</sequence>
<comment type="subcellular location">
    <subcellularLocation>
        <location evidence="1">Membrane</location>
    </subcellularLocation>
</comment>
<evidence type="ECO:0000259" key="10">
    <source>
        <dbReference type="PROSITE" id="PS50011"/>
    </source>
</evidence>
<dbReference type="PANTHER" id="PTHR27008">
    <property type="entry name" value="OS04G0122200 PROTEIN"/>
    <property type="match status" value="1"/>
</dbReference>
<dbReference type="GO" id="GO:0005524">
    <property type="term" value="F:ATP binding"/>
    <property type="evidence" value="ECO:0007669"/>
    <property type="project" value="InterPro"/>
</dbReference>
<evidence type="ECO:0000256" key="8">
    <source>
        <dbReference type="ARBA" id="ARBA00023180"/>
    </source>
</evidence>
<keyword evidence="12" id="KW-1185">Reference proteome</keyword>
<dbReference type="FunFam" id="3.80.10.10:FF:000041">
    <property type="entry name" value="LRR receptor-like serine/threonine-protein kinase ERECTA"/>
    <property type="match status" value="1"/>
</dbReference>
<dbReference type="Gene3D" id="3.80.10.10">
    <property type="entry name" value="Ribonuclease Inhibitor"/>
    <property type="match status" value="2"/>
</dbReference>
<gene>
    <name evidence="11" type="ORF">RGQ29_018587</name>
</gene>
<keyword evidence="3" id="KW-0812">Transmembrane</keyword>
<keyword evidence="8" id="KW-0325">Glycoprotein</keyword>
<evidence type="ECO:0000256" key="6">
    <source>
        <dbReference type="ARBA" id="ARBA00022989"/>
    </source>
</evidence>
<dbReference type="InterPro" id="IPR051809">
    <property type="entry name" value="Plant_receptor-like_S/T_kinase"/>
</dbReference>
<dbReference type="AlphaFoldDB" id="A0AAN7IUQ7"/>
<evidence type="ECO:0000256" key="5">
    <source>
        <dbReference type="ARBA" id="ARBA00022737"/>
    </source>
</evidence>
<keyword evidence="7" id="KW-0472">Membrane</keyword>
<evidence type="ECO:0000256" key="4">
    <source>
        <dbReference type="ARBA" id="ARBA00022729"/>
    </source>
</evidence>
<evidence type="ECO:0000256" key="1">
    <source>
        <dbReference type="ARBA" id="ARBA00004370"/>
    </source>
</evidence>
<feature type="signal peptide" evidence="9">
    <location>
        <begin position="1"/>
        <end position="21"/>
    </location>
</feature>
<keyword evidence="5" id="KW-0677">Repeat</keyword>